<evidence type="ECO:0000256" key="1">
    <source>
        <dbReference type="SAM" id="Phobius"/>
    </source>
</evidence>
<sequence length="178" mass="20120">MYHFLSTLLHLTATIFGHVAIAGTTLFRLLTIYNKVEEALQDDSEHVAALVIVETRRSRKLSIIILTGLLAYYAQLEYLRAAAWMAFLVLLSSVITATCDRIDPDDFRTIRPHLFVFLHSVPGLSMRIVLLAEMVRASGDAIMIVFQMVVFLVLGVLLWFLRKEHEPQSTEEARTTAS</sequence>
<proteinExistence type="predicted"/>
<keyword evidence="1" id="KW-0472">Membrane</keyword>
<gene>
    <name evidence="2" type="ORF">K435DRAFT_855497</name>
</gene>
<reference evidence="2 3" key="1">
    <citation type="journal article" date="2019" name="Nat. Ecol. Evol.">
        <title>Megaphylogeny resolves global patterns of mushroom evolution.</title>
        <authorList>
            <person name="Varga T."/>
            <person name="Krizsan K."/>
            <person name="Foldi C."/>
            <person name="Dima B."/>
            <person name="Sanchez-Garcia M."/>
            <person name="Sanchez-Ramirez S."/>
            <person name="Szollosi G.J."/>
            <person name="Szarkandi J.G."/>
            <person name="Papp V."/>
            <person name="Albert L."/>
            <person name="Andreopoulos W."/>
            <person name="Angelini C."/>
            <person name="Antonin V."/>
            <person name="Barry K.W."/>
            <person name="Bougher N.L."/>
            <person name="Buchanan P."/>
            <person name="Buyck B."/>
            <person name="Bense V."/>
            <person name="Catcheside P."/>
            <person name="Chovatia M."/>
            <person name="Cooper J."/>
            <person name="Damon W."/>
            <person name="Desjardin D."/>
            <person name="Finy P."/>
            <person name="Geml J."/>
            <person name="Haridas S."/>
            <person name="Hughes K."/>
            <person name="Justo A."/>
            <person name="Karasinski D."/>
            <person name="Kautmanova I."/>
            <person name="Kiss B."/>
            <person name="Kocsube S."/>
            <person name="Kotiranta H."/>
            <person name="LaButti K.M."/>
            <person name="Lechner B.E."/>
            <person name="Liimatainen K."/>
            <person name="Lipzen A."/>
            <person name="Lukacs Z."/>
            <person name="Mihaltcheva S."/>
            <person name="Morgado L.N."/>
            <person name="Niskanen T."/>
            <person name="Noordeloos M.E."/>
            <person name="Ohm R.A."/>
            <person name="Ortiz-Santana B."/>
            <person name="Ovrebo C."/>
            <person name="Racz N."/>
            <person name="Riley R."/>
            <person name="Savchenko A."/>
            <person name="Shiryaev A."/>
            <person name="Soop K."/>
            <person name="Spirin V."/>
            <person name="Szebenyi C."/>
            <person name="Tomsovsky M."/>
            <person name="Tulloss R.E."/>
            <person name="Uehling J."/>
            <person name="Grigoriev I.V."/>
            <person name="Vagvolgyi C."/>
            <person name="Papp T."/>
            <person name="Martin F.M."/>
            <person name="Miettinen O."/>
            <person name="Hibbett D.S."/>
            <person name="Nagy L.G."/>
        </authorList>
    </citation>
    <scope>NUCLEOTIDE SEQUENCE [LARGE SCALE GENOMIC DNA]</scope>
    <source>
        <strain evidence="2 3">CBS 962.96</strain>
    </source>
</reference>
<dbReference type="Proteomes" id="UP000297245">
    <property type="component" value="Unassembled WGS sequence"/>
</dbReference>
<keyword evidence="1" id="KW-1133">Transmembrane helix</keyword>
<name>A0A4S8MB06_DENBC</name>
<dbReference type="OrthoDB" id="3113889at2759"/>
<protein>
    <submittedName>
        <fullName evidence="2">Uncharacterized protein</fullName>
    </submittedName>
</protein>
<feature type="transmembrane region" description="Helical" evidence="1">
    <location>
        <begin position="141"/>
        <end position="161"/>
    </location>
</feature>
<feature type="transmembrane region" description="Helical" evidence="1">
    <location>
        <begin position="81"/>
        <end position="102"/>
    </location>
</feature>
<keyword evidence="3" id="KW-1185">Reference proteome</keyword>
<dbReference type="AlphaFoldDB" id="A0A4S8MB06"/>
<organism evidence="2 3">
    <name type="scientific">Dendrothele bispora (strain CBS 962.96)</name>
    <dbReference type="NCBI Taxonomy" id="1314807"/>
    <lineage>
        <taxon>Eukaryota</taxon>
        <taxon>Fungi</taxon>
        <taxon>Dikarya</taxon>
        <taxon>Basidiomycota</taxon>
        <taxon>Agaricomycotina</taxon>
        <taxon>Agaricomycetes</taxon>
        <taxon>Agaricomycetidae</taxon>
        <taxon>Agaricales</taxon>
        <taxon>Agaricales incertae sedis</taxon>
        <taxon>Dendrothele</taxon>
    </lineage>
</organism>
<keyword evidence="1" id="KW-0812">Transmembrane</keyword>
<accession>A0A4S8MB06</accession>
<evidence type="ECO:0000313" key="2">
    <source>
        <dbReference type="EMBL" id="THU99626.1"/>
    </source>
</evidence>
<dbReference type="EMBL" id="ML179116">
    <property type="protein sequence ID" value="THU99626.1"/>
    <property type="molecule type" value="Genomic_DNA"/>
</dbReference>
<feature type="transmembrane region" description="Helical" evidence="1">
    <location>
        <begin position="114"/>
        <end position="135"/>
    </location>
</feature>
<evidence type="ECO:0000313" key="3">
    <source>
        <dbReference type="Proteomes" id="UP000297245"/>
    </source>
</evidence>